<keyword evidence="4" id="KW-0472">Membrane</keyword>
<dbReference type="PANTHER" id="PTHR43795">
    <property type="entry name" value="BIFUNCTIONAL ASPARTATE AMINOTRANSFERASE AND GLUTAMATE/ASPARTATE-PREPHENATE AMINOTRANSFERASE-RELATED"/>
    <property type="match status" value="1"/>
</dbReference>
<dbReference type="GO" id="GO:0008793">
    <property type="term" value="F:aromatic-amino-acid transaminase activity"/>
    <property type="evidence" value="ECO:0007669"/>
    <property type="project" value="TreeGrafter"/>
</dbReference>
<reference evidence="6" key="2">
    <citation type="journal article" date="2024" name="Plant">
        <title>Genomic evolution and insights into agronomic trait innovations of Sesamum species.</title>
        <authorList>
            <person name="Miao H."/>
            <person name="Wang L."/>
            <person name="Qu L."/>
            <person name="Liu H."/>
            <person name="Sun Y."/>
            <person name="Le M."/>
            <person name="Wang Q."/>
            <person name="Wei S."/>
            <person name="Zheng Y."/>
            <person name="Lin W."/>
            <person name="Duan Y."/>
            <person name="Cao H."/>
            <person name="Xiong S."/>
            <person name="Wang X."/>
            <person name="Wei L."/>
            <person name="Li C."/>
            <person name="Ma Q."/>
            <person name="Ju M."/>
            <person name="Zhao R."/>
            <person name="Li G."/>
            <person name="Mu C."/>
            <person name="Tian Q."/>
            <person name="Mei H."/>
            <person name="Zhang T."/>
            <person name="Gao T."/>
            <person name="Zhang H."/>
        </authorList>
    </citation>
    <scope>NUCLEOTIDE SEQUENCE</scope>
    <source>
        <strain evidence="6">G02</strain>
    </source>
</reference>
<protein>
    <submittedName>
        <fullName evidence="6">Aminotransferase ACS10</fullName>
    </submittedName>
</protein>
<feature type="compositionally biased region" description="Low complexity" evidence="3">
    <location>
        <begin position="1"/>
        <end position="12"/>
    </location>
</feature>
<feature type="compositionally biased region" description="Low complexity" evidence="3">
    <location>
        <begin position="98"/>
        <end position="109"/>
    </location>
</feature>
<keyword evidence="6" id="KW-0032">Aminotransferase</keyword>
<dbReference type="AlphaFoldDB" id="A0AAW2TXW5"/>
<feature type="region of interest" description="Disordered" evidence="3">
    <location>
        <begin position="61"/>
        <end position="113"/>
    </location>
</feature>
<dbReference type="SUPFAM" id="SSF53383">
    <property type="entry name" value="PLP-dependent transferases"/>
    <property type="match status" value="1"/>
</dbReference>
<name>A0AAW2TXW5_SESRA</name>
<reference evidence="6" key="1">
    <citation type="submission" date="2020-06" db="EMBL/GenBank/DDBJ databases">
        <authorList>
            <person name="Li T."/>
            <person name="Hu X."/>
            <person name="Zhang T."/>
            <person name="Song X."/>
            <person name="Zhang H."/>
            <person name="Dai N."/>
            <person name="Sheng W."/>
            <person name="Hou X."/>
            <person name="Wei L."/>
        </authorList>
    </citation>
    <scope>NUCLEOTIDE SEQUENCE</scope>
    <source>
        <strain evidence="6">G02</strain>
        <tissue evidence="6">Leaf</tissue>
    </source>
</reference>
<dbReference type="InterPro" id="IPR050478">
    <property type="entry name" value="Ethylene_sulfur-biosynth"/>
</dbReference>
<dbReference type="Pfam" id="PF00155">
    <property type="entry name" value="Aminotran_1_2"/>
    <property type="match status" value="1"/>
</dbReference>
<dbReference type="InterPro" id="IPR015424">
    <property type="entry name" value="PyrdxlP-dep_Trfase"/>
</dbReference>
<proteinExistence type="inferred from homology"/>
<feature type="domain" description="Aminotransferase class I/classII large" evidence="5">
    <location>
        <begin position="149"/>
        <end position="526"/>
    </location>
</feature>
<dbReference type="PROSITE" id="PS00105">
    <property type="entry name" value="AA_TRANSFER_CLASS_1"/>
    <property type="match status" value="1"/>
</dbReference>
<dbReference type="GO" id="GO:0004069">
    <property type="term" value="F:L-aspartate:2-oxoglutarate aminotransferase activity"/>
    <property type="evidence" value="ECO:0007669"/>
    <property type="project" value="TreeGrafter"/>
</dbReference>
<organism evidence="6">
    <name type="scientific">Sesamum radiatum</name>
    <name type="common">Black benniseed</name>
    <dbReference type="NCBI Taxonomy" id="300843"/>
    <lineage>
        <taxon>Eukaryota</taxon>
        <taxon>Viridiplantae</taxon>
        <taxon>Streptophyta</taxon>
        <taxon>Embryophyta</taxon>
        <taxon>Tracheophyta</taxon>
        <taxon>Spermatophyta</taxon>
        <taxon>Magnoliopsida</taxon>
        <taxon>eudicotyledons</taxon>
        <taxon>Gunneridae</taxon>
        <taxon>Pentapetalae</taxon>
        <taxon>asterids</taxon>
        <taxon>lamiids</taxon>
        <taxon>Lamiales</taxon>
        <taxon>Pedaliaceae</taxon>
        <taxon>Sesamum</taxon>
    </lineage>
</organism>
<dbReference type="CDD" id="cd00609">
    <property type="entry name" value="AAT_like"/>
    <property type="match status" value="1"/>
</dbReference>
<feature type="region of interest" description="Disordered" evidence="3">
    <location>
        <begin position="1"/>
        <end position="20"/>
    </location>
</feature>
<keyword evidence="4" id="KW-0812">Transmembrane</keyword>
<evidence type="ECO:0000313" key="6">
    <source>
        <dbReference type="EMBL" id="KAL0409663.1"/>
    </source>
</evidence>
<sequence>MRKARGTSSTTATGGGGGAAAGMRVIVPLQGVVQGRGGLFFGSVIPCALFYFLQLYLKSRGGEERRNPPPSTPETETLLPEHSSPSSSFSGLQRVHSRSLLSPRGSSGPANMSSRANALVKQSDGPYYVGLKRVEEDPFDEVENPDGVIQLGLAENRLLLDLIQEWRADHEAGSIMGRQLSISGLTTYQPFDGLMELKIAVAGFMSKIMERPLVFNPAQIVFTAGATPAIEILALSLADPGNAFLVPSPYCPDLDEDLKWRTGVEIIPVPCRSADGFSLSITSLDRAFNQAKKRGLKVRGIILSNPSNPVGILYSREMLYSVLDFATEKNIHIISNELLVGSTHGTEEFVSMAEIIDTEDFDRNRVHIVYGLSKDLSLAGFRIGLIYTLNDNVLSVAKKLARFSSVSVPTQHLLISMLADTKFVQQTIKFSRERVRTMYTEFVNGLKQLGIECMKSSGGFYCWADMSWLIRSYSEKGELELWDKLLSMAKINALPGSSCHCVEPGWFGFCFTRLSESDIPLVMQRIQEVAETCRSPS</sequence>
<dbReference type="InterPro" id="IPR015422">
    <property type="entry name" value="PyrdxlP-dep_Trfase_small"/>
</dbReference>
<dbReference type="InterPro" id="IPR015421">
    <property type="entry name" value="PyrdxlP-dep_Trfase_major"/>
</dbReference>
<keyword evidence="6" id="KW-0808">Transferase</keyword>
<keyword evidence="4" id="KW-1133">Transmembrane helix</keyword>
<comment type="similarity">
    <text evidence="1">Belongs to the class-I pyridoxal-phosphate-dependent aminotransferase family.</text>
</comment>
<dbReference type="GO" id="GO:0030170">
    <property type="term" value="F:pyridoxal phosphate binding"/>
    <property type="evidence" value="ECO:0007669"/>
    <property type="project" value="InterPro"/>
</dbReference>
<gene>
    <name evidence="6" type="ORF">Sradi_1900700</name>
</gene>
<dbReference type="PRINTS" id="PR00753">
    <property type="entry name" value="ACCSYNTHASE"/>
</dbReference>
<evidence type="ECO:0000256" key="1">
    <source>
        <dbReference type="ARBA" id="ARBA00007441"/>
    </source>
</evidence>
<dbReference type="PANTHER" id="PTHR43795:SF85">
    <property type="entry name" value="AMINOTRANSFERASE ACS10-RELATED"/>
    <property type="match status" value="1"/>
</dbReference>
<keyword evidence="2" id="KW-0663">Pyridoxal phosphate</keyword>
<evidence type="ECO:0000256" key="4">
    <source>
        <dbReference type="SAM" id="Phobius"/>
    </source>
</evidence>
<feature type="transmembrane region" description="Helical" evidence="4">
    <location>
        <begin position="38"/>
        <end position="57"/>
    </location>
</feature>
<dbReference type="Gene3D" id="3.90.1150.10">
    <property type="entry name" value="Aspartate Aminotransferase, domain 1"/>
    <property type="match status" value="1"/>
</dbReference>
<evidence type="ECO:0000256" key="2">
    <source>
        <dbReference type="ARBA" id="ARBA00022898"/>
    </source>
</evidence>
<accession>A0AAW2TXW5</accession>
<feature type="compositionally biased region" description="Low complexity" evidence="3">
    <location>
        <begin position="73"/>
        <end position="90"/>
    </location>
</feature>
<evidence type="ECO:0000256" key="3">
    <source>
        <dbReference type="SAM" id="MobiDB-lite"/>
    </source>
</evidence>
<dbReference type="InterPro" id="IPR004838">
    <property type="entry name" value="NHTrfase_class1_PyrdxlP-BS"/>
</dbReference>
<dbReference type="Gene3D" id="3.40.640.10">
    <property type="entry name" value="Type I PLP-dependent aspartate aminotransferase-like (Major domain)"/>
    <property type="match status" value="1"/>
</dbReference>
<evidence type="ECO:0000259" key="5">
    <source>
        <dbReference type="Pfam" id="PF00155"/>
    </source>
</evidence>
<comment type="caution">
    <text evidence="6">The sequence shown here is derived from an EMBL/GenBank/DDBJ whole genome shotgun (WGS) entry which is preliminary data.</text>
</comment>
<dbReference type="GO" id="GO:0016847">
    <property type="term" value="F:1-aminocyclopropane-1-carboxylate synthase activity"/>
    <property type="evidence" value="ECO:0007669"/>
    <property type="project" value="UniProtKB-ARBA"/>
</dbReference>
<dbReference type="EMBL" id="JACGWJ010000007">
    <property type="protein sequence ID" value="KAL0409663.1"/>
    <property type="molecule type" value="Genomic_DNA"/>
</dbReference>
<dbReference type="InterPro" id="IPR004839">
    <property type="entry name" value="Aminotransferase_I/II_large"/>
</dbReference>